<dbReference type="Pfam" id="PF26652">
    <property type="entry name" value="Zn_ribbon_double"/>
    <property type="match status" value="1"/>
</dbReference>
<evidence type="ECO:0000256" key="1">
    <source>
        <dbReference type="SAM" id="MobiDB-lite"/>
    </source>
</evidence>
<feature type="region of interest" description="Disordered" evidence="1">
    <location>
        <begin position="205"/>
        <end position="226"/>
    </location>
</feature>
<name>A0A9P4U9D1_9PLEO</name>
<protein>
    <recommendedName>
        <fullName evidence="2">Probable double zinc ribbon domain-containing protein</fullName>
    </recommendedName>
</protein>
<accession>A0A9P4U9D1</accession>
<gene>
    <name evidence="3" type="ORF">P171DRAFT_434661</name>
</gene>
<feature type="region of interest" description="Disordered" evidence="1">
    <location>
        <begin position="147"/>
        <end position="179"/>
    </location>
</feature>
<reference evidence="3" key="1">
    <citation type="journal article" date="2020" name="Stud. Mycol.">
        <title>101 Dothideomycetes genomes: a test case for predicting lifestyles and emergence of pathogens.</title>
        <authorList>
            <person name="Haridas S."/>
            <person name="Albert R."/>
            <person name="Binder M."/>
            <person name="Bloem J."/>
            <person name="Labutti K."/>
            <person name="Salamov A."/>
            <person name="Andreopoulos B."/>
            <person name="Baker S."/>
            <person name="Barry K."/>
            <person name="Bills G."/>
            <person name="Bluhm B."/>
            <person name="Cannon C."/>
            <person name="Castanera R."/>
            <person name="Culley D."/>
            <person name="Daum C."/>
            <person name="Ezra D."/>
            <person name="Gonzalez J."/>
            <person name="Henrissat B."/>
            <person name="Kuo A."/>
            <person name="Liang C."/>
            <person name="Lipzen A."/>
            <person name="Lutzoni F."/>
            <person name="Magnuson J."/>
            <person name="Mondo S."/>
            <person name="Nolan M."/>
            <person name="Ohm R."/>
            <person name="Pangilinan J."/>
            <person name="Park H.-J."/>
            <person name="Ramirez L."/>
            <person name="Alfaro M."/>
            <person name="Sun H."/>
            <person name="Tritt A."/>
            <person name="Yoshinaga Y."/>
            <person name="Zwiers L.-H."/>
            <person name="Turgeon B."/>
            <person name="Goodwin S."/>
            <person name="Spatafora J."/>
            <person name="Crous P."/>
            <person name="Grigoriev I."/>
        </authorList>
    </citation>
    <scope>NUCLEOTIDE SEQUENCE</scope>
    <source>
        <strain evidence="3">CBS 690.94</strain>
    </source>
</reference>
<dbReference type="Proteomes" id="UP000799764">
    <property type="component" value="Unassembled WGS sequence"/>
</dbReference>
<dbReference type="InterPro" id="IPR058253">
    <property type="entry name" value="Zn_ribbon_double"/>
</dbReference>
<evidence type="ECO:0000259" key="2">
    <source>
        <dbReference type="Pfam" id="PF26652"/>
    </source>
</evidence>
<organism evidence="3 4">
    <name type="scientific">Karstenula rhodostoma CBS 690.94</name>
    <dbReference type="NCBI Taxonomy" id="1392251"/>
    <lineage>
        <taxon>Eukaryota</taxon>
        <taxon>Fungi</taxon>
        <taxon>Dikarya</taxon>
        <taxon>Ascomycota</taxon>
        <taxon>Pezizomycotina</taxon>
        <taxon>Dothideomycetes</taxon>
        <taxon>Pleosporomycetidae</taxon>
        <taxon>Pleosporales</taxon>
        <taxon>Massarineae</taxon>
        <taxon>Didymosphaeriaceae</taxon>
        <taxon>Karstenula</taxon>
    </lineage>
</organism>
<dbReference type="AlphaFoldDB" id="A0A9P4U9D1"/>
<comment type="caution">
    <text evidence="3">The sequence shown here is derived from an EMBL/GenBank/DDBJ whole genome shotgun (WGS) entry which is preliminary data.</text>
</comment>
<evidence type="ECO:0000313" key="3">
    <source>
        <dbReference type="EMBL" id="KAF2440932.1"/>
    </source>
</evidence>
<feature type="domain" description="Probable double zinc ribbon" evidence="2">
    <location>
        <begin position="1"/>
        <end position="87"/>
    </location>
</feature>
<keyword evidence="4" id="KW-1185">Reference proteome</keyword>
<proteinExistence type="predicted"/>
<evidence type="ECO:0000313" key="4">
    <source>
        <dbReference type="Proteomes" id="UP000799764"/>
    </source>
</evidence>
<feature type="compositionally biased region" description="Polar residues" evidence="1">
    <location>
        <begin position="157"/>
        <end position="166"/>
    </location>
</feature>
<sequence>MCQHCCSDTIRVDSPRELRANPLKVPPFETEAPYFSVCRECGLTYRAKAEVSTGYFASHSTSVAFKPWGTPCDYCGCKVSSQWDRVSLVATEYGVSASGTAATAAAPPTPGLLRTATISVRNVARRSSLVKSATGSLRAAARFIGSRKNSARGRGETFSTPPTLDQQHLPGAASKRRRMDRDHNIPYDWEVVEYDSDSEVYTYRDGEGGLHRTHPGNRYGPYIHLT</sequence>
<dbReference type="OrthoDB" id="2107166at2759"/>
<dbReference type="EMBL" id="MU001506">
    <property type="protein sequence ID" value="KAF2440932.1"/>
    <property type="molecule type" value="Genomic_DNA"/>
</dbReference>